<accession>A0A4Y2LT55</accession>
<reference evidence="3 4" key="1">
    <citation type="journal article" date="2019" name="Sci. Rep.">
        <title>Orb-weaving spider Araneus ventricosus genome elucidates the spidroin gene catalogue.</title>
        <authorList>
            <person name="Kono N."/>
            <person name="Nakamura H."/>
            <person name="Ohtoshi R."/>
            <person name="Moran D.A.P."/>
            <person name="Shinohara A."/>
            <person name="Yoshida Y."/>
            <person name="Fujiwara M."/>
            <person name="Mori M."/>
            <person name="Tomita M."/>
            <person name="Arakawa K."/>
        </authorList>
    </citation>
    <scope>NUCLEOTIDE SEQUENCE [LARGE SCALE GENOMIC DNA]</scope>
</reference>
<evidence type="ECO:0000313" key="4">
    <source>
        <dbReference type="Proteomes" id="UP000499080"/>
    </source>
</evidence>
<keyword evidence="1" id="KW-0732">Signal</keyword>
<keyword evidence="4" id="KW-1185">Reference proteome</keyword>
<dbReference type="InterPro" id="IPR038717">
    <property type="entry name" value="Tc1-like_DDE_dom"/>
</dbReference>
<dbReference type="AlphaFoldDB" id="A0A4Y2LT55"/>
<sequence>MDEWKRVAWSDFSFITSMVVSGYAVCQAKCCSPSCTADHIQAGGGGIMLWGTFSWTALGPDNTPCRKARIVLEWFEEHTDEFQLMSSPPNSPDLNPMENISDVMERLLRAQTPPCPNISTLRDRCLDIWYNLSPVMYQKLVASMPRRVAAVLKAKGGATRY</sequence>
<organism evidence="3 4">
    <name type="scientific">Araneus ventricosus</name>
    <name type="common">Orbweaver spider</name>
    <name type="synonym">Epeira ventricosa</name>
    <dbReference type="NCBI Taxonomy" id="182803"/>
    <lineage>
        <taxon>Eukaryota</taxon>
        <taxon>Metazoa</taxon>
        <taxon>Ecdysozoa</taxon>
        <taxon>Arthropoda</taxon>
        <taxon>Chelicerata</taxon>
        <taxon>Arachnida</taxon>
        <taxon>Araneae</taxon>
        <taxon>Araneomorphae</taxon>
        <taxon>Entelegynae</taxon>
        <taxon>Araneoidea</taxon>
        <taxon>Araneidae</taxon>
        <taxon>Araneus</taxon>
    </lineage>
</organism>
<feature type="domain" description="Tc1-like transposase DDE" evidence="2">
    <location>
        <begin position="61"/>
        <end position="112"/>
    </location>
</feature>
<dbReference type="InterPro" id="IPR036397">
    <property type="entry name" value="RNaseH_sf"/>
</dbReference>
<evidence type="ECO:0000259" key="2">
    <source>
        <dbReference type="Pfam" id="PF13358"/>
    </source>
</evidence>
<dbReference type="GO" id="GO:0003676">
    <property type="term" value="F:nucleic acid binding"/>
    <property type="evidence" value="ECO:0007669"/>
    <property type="project" value="InterPro"/>
</dbReference>
<gene>
    <name evidence="3" type="ORF">AVEN_275738_1</name>
</gene>
<protein>
    <recommendedName>
        <fullName evidence="2">Tc1-like transposase DDE domain-containing protein</fullName>
    </recommendedName>
</protein>
<evidence type="ECO:0000256" key="1">
    <source>
        <dbReference type="SAM" id="SignalP"/>
    </source>
</evidence>
<feature type="chain" id="PRO_5021483413" description="Tc1-like transposase DDE domain-containing protein" evidence="1">
    <location>
        <begin position="23"/>
        <end position="161"/>
    </location>
</feature>
<feature type="signal peptide" evidence="1">
    <location>
        <begin position="1"/>
        <end position="22"/>
    </location>
</feature>
<evidence type="ECO:0000313" key="3">
    <source>
        <dbReference type="EMBL" id="GBN17669.1"/>
    </source>
</evidence>
<proteinExistence type="predicted"/>
<dbReference type="EMBL" id="BGPR01006285">
    <property type="protein sequence ID" value="GBN17669.1"/>
    <property type="molecule type" value="Genomic_DNA"/>
</dbReference>
<name>A0A4Y2LT55_ARAVE</name>
<dbReference type="Pfam" id="PF13358">
    <property type="entry name" value="DDE_3"/>
    <property type="match status" value="1"/>
</dbReference>
<dbReference type="Proteomes" id="UP000499080">
    <property type="component" value="Unassembled WGS sequence"/>
</dbReference>
<dbReference type="Gene3D" id="3.30.420.10">
    <property type="entry name" value="Ribonuclease H-like superfamily/Ribonuclease H"/>
    <property type="match status" value="1"/>
</dbReference>
<comment type="caution">
    <text evidence="3">The sequence shown here is derived from an EMBL/GenBank/DDBJ whole genome shotgun (WGS) entry which is preliminary data.</text>
</comment>